<accession>A0AAV2FZQ9</accession>
<dbReference type="EMBL" id="OZ034820">
    <property type="protein sequence ID" value="CAL1403138.1"/>
    <property type="molecule type" value="Genomic_DNA"/>
</dbReference>
<keyword evidence="2" id="KW-1185">Reference proteome</keyword>
<gene>
    <name evidence="1" type="ORF">LTRI10_LOCUS43090</name>
</gene>
<reference evidence="1 2" key="1">
    <citation type="submission" date="2024-04" db="EMBL/GenBank/DDBJ databases">
        <authorList>
            <person name="Fracassetti M."/>
        </authorList>
    </citation>
    <scope>NUCLEOTIDE SEQUENCE [LARGE SCALE GENOMIC DNA]</scope>
</reference>
<evidence type="ECO:0000313" key="2">
    <source>
        <dbReference type="Proteomes" id="UP001497516"/>
    </source>
</evidence>
<proteinExistence type="predicted"/>
<dbReference type="Proteomes" id="UP001497516">
    <property type="component" value="Chromosome 7"/>
</dbReference>
<sequence>MDKLHHRSMEPLPRNSVLKLHFPRPFYPIFSLICSFSTHTLKFLRNCTIGLEACGSGAYQVLIGARFYSAACHDVVDGRRRRYNKVDQVEGSSGL</sequence>
<organism evidence="1 2">
    <name type="scientific">Linum trigynum</name>
    <dbReference type="NCBI Taxonomy" id="586398"/>
    <lineage>
        <taxon>Eukaryota</taxon>
        <taxon>Viridiplantae</taxon>
        <taxon>Streptophyta</taxon>
        <taxon>Embryophyta</taxon>
        <taxon>Tracheophyta</taxon>
        <taxon>Spermatophyta</taxon>
        <taxon>Magnoliopsida</taxon>
        <taxon>eudicotyledons</taxon>
        <taxon>Gunneridae</taxon>
        <taxon>Pentapetalae</taxon>
        <taxon>rosids</taxon>
        <taxon>fabids</taxon>
        <taxon>Malpighiales</taxon>
        <taxon>Linaceae</taxon>
        <taxon>Linum</taxon>
    </lineage>
</organism>
<protein>
    <submittedName>
        <fullName evidence="1">Uncharacterized protein</fullName>
    </submittedName>
</protein>
<dbReference type="AlphaFoldDB" id="A0AAV2FZQ9"/>
<evidence type="ECO:0000313" key="1">
    <source>
        <dbReference type="EMBL" id="CAL1403138.1"/>
    </source>
</evidence>
<name>A0AAV2FZQ9_9ROSI</name>